<proteinExistence type="predicted"/>
<gene>
    <name evidence="2" type="ORF">SAMN02745121_02937</name>
</gene>
<name>A0A1I1XQL3_9BACT</name>
<dbReference type="Proteomes" id="UP000199400">
    <property type="component" value="Unassembled WGS sequence"/>
</dbReference>
<feature type="chain" id="PRO_5011560602" description="Outer membrane protein beta-barrel domain-containing protein" evidence="1">
    <location>
        <begin position="27"/>
        <end position="254"/>
    </location>
</feature>
<evidence type="ECO:0008006" key="4">
    <source>
        <dbReference type="Google" id="ProtNLM"/>
    </source>
</evidence>
<evidence type="ECO:0000313" key="3">
    <source>
        <dbReference type="Proteomes" id="UP000199400"/>
    </source>
</evidence>
<reference evidence="3" key="1">
    <citation type="submission" date="2016-10" db="EMBL/GenBank/DDBJ databases">
        <authorList>
            <person name="Varghese N."/>
            <person name="Submissions S."/>
        </authorList>
    </citation>
    <scope>NUCLEOTIDE SEQUENCE [LARGE SCALE GENOMIC DNA]</scope>
    <source>
        <strain evidence="3">ATCC 25963</strain>
    </source>
</reference>
<evidence type="ECO:0000256" key="1">
    <source>
        <dbReference type="SAM" id="SignalP"/>
    </source>
</evidence>
<protein>
    <recommendedName>
        <fullName evidence="4">Outer membrane protein beta-barrel domain-containing protein</fullName>
    </recommendedName>
</protein>
<sequence>MREKDLLWCPRMLPLAALLATCLAYGASGLPAPRGNTVLDIAEKKRVFGVSIIGRMGILIGAGDVLFDRRPPLGFGFGIALRYHALRLGPMRFGFEFQGGHTRFPDRNRFTVPADPTTPIDPNTGAPIAQQVTRVSSLSHTDLTLGPSFQLPARVLVIEFGAGAGLMISNWRRMRSANPWEDEQTVGYDPLIRAGASIGVPIRNNHGLALGVDFQKAFSRTKVVVDPAAPVGAPPDSVVFDMLLNVTLAYQAWF</sequence>
<dbReference type="STRING" id="54.SAMN02745121_02937"/>
<keyword evidence="3" id="KW-1185">Reference proteome</keyword>
<organism evidence="2 3">
    <name type="scientific">Nannocystis exedens</name>
    <dbReference type="NCBI Taxonomy" id="54"/>
    <lineage>
        <taxon>Bacteria</taxon>
        <taxon>Pseudomonadati</taxon>
        <taxon>Myxococcota</taxon>
        <taxon>Polyangia</taxon>
        <taxon>Nannocystales</taxon>
        <taxon>Nannocystaceae</taxon>
        <taxon>Nannocystis</taxon>
    </lineage>
</organism>
<feature type="signal peptide" evidence="1">
    <location>
        <begin position="1"/>
        <end position="26"/>
    </location>
</feature>
<evidence type="ECO:0000313" key="2">
    <source>
        <dbReference type="EMBL" id="SFE08043.1"/>
    </source>
</evidence>
<dbReference type="AlphaFoldDB" id="A0A1I1XQL3"/>
<accession>A0A1I1XQL3</accession>
<dbReference type="EMBL" id="FOMX01000008">
    <property type="protein sequence ID" value="SFE08043.1"/>
    <property type="molecule type" value="Genomic_DNA"/>
</dbReference>
<keyword evidence="1" id="KW-0732">Signal</keyword>